<dbReference type="EMBL" id="JBDXMX010000001">
    <property type="protein sequence ID" value="MEO9246791.1"/>
    <property type="molecule type" value="Genomic_DNA"/>
</dbReference>
<name>A0ABV0IF63_9MICC</name>
<evidence type="ECO:0000313" key="1">
    <source>
        <dbReference type="EMBL" id="MEO9246791.1"/>
    </source>
</evidence>
<gene>
    <name evidence="1" type="ORF">ABDK96_03765</name>
</gene>
<sequence length="40" mass="4359">MAATLRESMASGESEAAIKSNLRDSVDELEHVLLRLEASK</sequence>
<keyword evidence="2" id="KW-1185">Reference proteome</keyword>
<reference evidence="1 2" key="1">
    <citation type="submission" date="2024-05" db="EMBL/GenBank/DDBJ databases">
        <authorList>
            <person name="Yi C."/>
        </authorList>
    </citation>
    <scope>NUCLEOTIDE SEQUENCE [LARGE SCALE GENOMIC DNA]</scope>
    <source>
        <strain evidence="1 2">XS13</strain>
    </source>
</reference>
<dbReference type="RefSeq" id="WP_347919040.1">
    <property type="nucleotide sequence ID" value="NZ_JBDXMX010000001.1"/>
</dbReference>
<accession>A0ABV0IF63</accession>
<proteinExistence type="predicted"/>
<organism evidence="1 2">
    <name type="scientific">Citricoccus nitrophenolicus</name>
    <dbReference type="NCBI Taxonomy" id="863575"/>
    <lineage>
        <taxon>Bacteria</taxon>
        <taxon>Bacillati</taxon>
        <taxon>Actinomycetota</taxon>
        <taxon>Actinomycetes</taxon>
        <taxon>Micrococcales</taxon>
        <taxon>Micrococcaceae</taxon>
        <taxon>Citricoccus</taxon>
    </lineage>
</organism>
<dbReference type="Proteomes" id="UP001484097">
    <property type="component" value="Unassembled WGS sequence"/>
</dbReference>
<comment type="caution">
    <text evidence="1">The sequence shown here is derived from an EMBL/GenBank/DDBJ whole genome shotgun (WGS) entry which is preliminary data.</text>
</comment>
<evidence type="ECO:0000313" key="2">
    <source>
        <dbReference type="Proteomes" id="UP001484097"/>
    </source>
</evidence>
<protein>
    <submittedName>
        <fullName evidence="1">Uncharacterized protein</fullName>
    </submittedName>
</protein>